<reference evidence="2 3" key="1">
    <citation type="journal article" date="2018" name="Plant J.">
        <title>Genome sequences of Chlorella sorokiniana UTEX 1602 and Micractinium conductrix SAG 241.80: implications to maltose excretion by a green alga.</title>
        <authorList>
            <person name="Arriola M.B."/>
            <person name="Velmurugan N."/>
            <person name="Zhang Y."/>
            <person name="Plunkett M.H."/>
            <person name="Hondzo H."/>
            <person name="Barney B.M."/>
        </authorList>
    </citation>
    <scope>NUCLEOTIDE SEQUENCE [LARGE SCALE GENOMIC DNA]</scope>
    <source>
        <strain evidence="3">UTEX 1602</strain>
    </source>
</reference>
<protein>
    <submittedName>
        <fullName evidence="2">Uncharacterized protein</fullName>
    </submittedName>
</protein>
<organism evidence="2 3">
    <name type="scientific">Chlorella sorokiniana</name>
    <name type="common">Freshwater green alga</name>
    <dbReference type="NCBI Taxonomy" id="3076"/>
    <lineage>
        <taxon>Eukaryota</taxon>
        <taxon>Viridiplantae</taxon>
        <taxon>Chlorophyta</taxon>
        <taxon>core chlorophytes</taxon>
        <taxon>Trebouxiophyceae</taxon>
        <taxon>Chlorellales</taxon>
        <taxon>Chlorellaceae</taxon>
        <taxon>Chlorella clade</taxon>
        <taxon>Chlorella</taxon>
    </lineage>
</organism>
<feature type="region of interest" description="Disordered" evidence="1">
    <location>
        <begin position="123"/>
        <end position="153"/>
    </location>
</feature>
<name>A0A2P6TG19_CHLSO</name>
<dbReference type="PANTHER" id="PTHR21477:SF13">
    <property type="entry name" value="KIAA0930"/>
    <property type="match status" value="1"/>
</dbReference>
<feature type="region of interest" description="Disordered" evidence="1">
    <location>
        <begin position="21"/>
        <end position="51"/>
    </location>
</feature>
<dbReference type="EMBL" id="LHPG02000018">
    <property type="protein sequence ID" value="PRW33062.1"/>
    <property type="molecule type" value="Genomic_DNA"/>
</dbReference>
<dbReference type="Proteomes" id="UP000239899">
    <property type="component" value="Unassembled WGS sequence"/>
</dbReference>
<dbReference type="AlphaFoldDB" id="A0A2P6TG19"/>
<accession>A0A2P6TG19</accession>
<evidence type="ECO:0000313" key="2">
    <source>
        <dbReference type="EMBL" id="PRW33062.1"/>
    </source>
</evidence>
<dbReference type="InterPro" id="IPR019141">
    <property type="entry name" value="DUF2045"/>
</dbReference>
<evidence type="ECO:0000256" key="1">
    <source>
        <dbReference type="SAM" id="MobiDB-lite"/>
    </source>
</evidence>
<dbReference type="Pfam" id="PF09741">
    <property type="entry name" value="DUF2045"/>
    <property type="match status" value="1"/>
</dbReference>
<evidence type="ECO:0000313" key="3">
    <source>
        <dbReference type="Proteomes" id="UP000239899"/>
    </source>
</evidence>
<gene>
    <name evidence="2" type="ORF">C2E21_7991</name>
</gene>
<feature type="compositionally biased region" description="Low complexity" evidence="1">
    <location>
        <begin position="323"/>
        <end position="355"/>
    </location>
</feature>
<sequence length="412" mass="41802">MDAIELYAATLGEVKRQAAQLGGTDEAAGDGSGGSSSDSSGGWVVLESRSTPPSLPGAAGCSLWPQQQWRIAYEILFCQCPPEVAALRPHQDDMLFFVYTDEAAAAARARLFVRRRQARAAALPPDLQLAPTSGASGSTGSRGGSKAGPASSSKAAQVDWRASVLLMVVLQTAYRLSLVTSPDADLLNAFVEDGGSSAAAGTQSGTGAAAAAAAARVHQVTQAVHPSPSRVPVNLDHSRSDAGQPKESYPDICFAVDSCDHAFRSQVLRLPGDCYCVLLHADVASSWRMPALPPSSSGGGGGAAGDTDAAAVAAAERGMAALGLSQSGQRPSSGSLPGGSAASSSGSMHSAHGSPVQARPQSVVAFSGYVGHHQLTAALGSQLAGDPVRQVLRAAAAAARGKQRDDAILRAL</sequence>
<dbReference type="PANTHER" id="PTHR21477">
    <property type="entry name" value="ZGC:172139"/>
    <property type="match status" value="1"/>
</dbReference>
<dbReference type="OrthoDB" id="515061at2759"/>
<feature type="region of interest" description="Disordered" evidence="1">
    <location>
        <begin position="323"/>
        <end position="357"/>
    </location>
</feature>
<feature type="region of interest" description="Disordered" evidence="1">
    <location>
        <begin position="222"/>
        <end position="247"/>
    </location>
</feature>
<proteinExistence type="predicted"/>
<keyword evidence="3" id="KW-1185">Reference proteome</keyword>
<comment type="caution">
    <text evidence="2">The sequence shown here is derived from an EMBL/GenBank/DDBJ whole genome shotgun (WGS) entry which is preliminary data.</text>
</comment>